<proteinExistence type="predicted"/>
<evidence type="ECO:0000259" key="5">
    <source>
        <dbReference type="PROSITE" id="PS00036"/>
    </source>
</evidence>
<dbReference type="CDD" id="cd14688">
    <property type="entry name" value="bZIP_YAP"/>
    <property type="match status" value="1"/>
</dbReference>
<accession>A0AAN6UMP8</accession>
<dbReference type="PANTHER" id="PTHR40621">
    <property type="entry name" value="TRANSCRIPTION FACTOR KAPC-RELATED"/>
    <property type="match status" value="1"/>
</dbReference>
<dbReference type="EMBL" id="MU853406">
    <property type="protein sequence ID" value="KAK4135506.1"/>
    <property type="molecule type" value="Genomic_DNA"/>
</dbReference>
<dbReference type="Gene3D" id="1.20.5.170">
    <property type="match status" value="1"/>
</dbReference>
<protein>
    <recommendedName>
        <fullName evidence="5">BZIP domain-containing protein</fullName>
    </recommendedName>
</protein>
<dbReference type="InterPro" id="IPR050936">
    <property type="entry name" value="AP-1-like"/>
</dbReference>
<feature type="coiled-coil region" evidence="3">
    <location>
        <begin position="67"/>
        <end position="101"/>
    </location>
</feature>
<feature type="region of interest" description="Disordered" evidence="4">
    <location>
        <begin position="165"/>
        <end position="257"/>
    </location>
</feature>
<dbReference type="GO" id="GO:0090575">
    <property type="term" value="C:RNA polymerase II transcription regulator complex"/>
    <property type="evidence" value="ECO:0007669"/>
    <property type="project" value="TreeGrafter"/>
</dbReference>
<dbReference type="InterPro" id="IPR004827">
    <property type="entry name" value="bZIP"/>
</dbReference>
<dbReference type="GO" id="GO:0000976">
    <property type="term" value="F:transcription cis-regulatory region binding"/>
    <property type="evidence" value="ECO:0007669"/>
    <property type="project" value="InterPro"/>
</dbReference>
<comment type="subcellular location">
    <subcellularLocation>
        <location evidence="1">Nucleus</location>
    </subcellularLocation>
</comment>
<feature type="domain" description="BZIP" evidence="5">
    <location>
        <begin position="55"/>
        <end position="69"/>
    </location>
</feature>
<feature type="region of interest" description="Disordered" evidence="4">
    <location>
        <begin position="311"/>
        <end position="335"/>
    </location>
</feature>
<dbReference type="GO" id="GO:0001228">
    <property type="term" value="F:DNA-binding transcription activator activity, RNA polymerase II-specific"/>
    <property type="evidence" value="ECO:0007669"/>
    <property type="project" value="TreeGrafter"/>
</dbReference>
<gene>
    <name evidence="6" type="ORF">BT67DRAFT_377954</name>
</gene>
<feature type="compositionally biased region" description="Low complexity" evidence="4">
    <location>
        <begin position="199"/>
        <end position="211"/>
    </location>
</feature>
<feature type="region of interest" description="Disordered" evidence="4">
    <location>
        <begin position="1"/>
        <end position="66"/>
    </location>
</feature>
<name>A0AAN6UMP8_9PEZI</name>
<dbReference type="PROSITE" id="PS00036">
    <property type="entry name" value="BZIP_BASIC"/>
    <property type="match status" value="1"/>
</dbReference>
<evidence type="ECO:0000256" key="2">
    <source>
        <dbReference type="ARBA" id="ARBA00023242"/>
    </source>
</evidence>
<keyword evidence="3" id="KW-0175">Coiled coil</keyword>
<reference evidence="6" key="1">
    <citation type="journal article" date="2023" name="Mol. Phylogenet. Evol.">
        <title>Genome-scale phylogeny and comparative genomics of the fungal order Sordariales.</title>
        <authorList>
            <person name="Hensen N."/>
            <person name="Bonometti L."/>
            <person name="Westerberg I."/>
            <person name="Brannstrom I.O."/>
            <person name="Guillou S."/>
            <person name="Cros-Aarteil S."/>
            <person name="Calhoun S."/>
            <person name="Haridas S."/>
            <person name="Kuo A."/>
            <person name="Mondo S."/>
            <person name="Pangilinan J."/>
            <person name="Riley R."/>
            <person name="LaButti K."/>
            <person name="Andreopoulos B."/>
            <person name="Lipzen A."/>
            <person name="Chen C."/>
            <person name="Yan M."/>
            <person name="Daum C."/>
            <person name="Ng V."/>
            <person name="Clum A."/>
            <person name="Steindorff A."/>
            <person name="Ohm R.A."/>
            <person name="Martin F."/>
            <person name="Silar P."/>
            <person name="Natvig D.O."/>
            <person name="Lalanne C."/>
            <person name="Gautier V."/>
            <person name="Ament-Velasquez S.L."/>
            <person name="Kruys A."/>
            <person name="Hutchinson M.I."/>
            <person name="Powell A.J."/>
            <person name="Barry K."/>
            <person name="Miller A.N."/>
            <person name="Grigoriev I.V."/>
            <person name="Debuchy R."/>
            <person name="Gladieux P."/>
            <person name="Hiltunen Thoren M."/>
            <person name="Johannesson H."/>
        </authorList>
    </citation>
    <scope>NUCLEOTIDE SEQUENCE</scope>
    <source>
        <strain evidence="6">CBS 123565</strain>
    </source>
</reference>
<evidence type="ECO:0000256" key="1">
    <source>
        <dbReference type="ARBA" id="ARBA00004123"/>
    </source>
</evidence>
<feature type="compositionally biased region" description="Basic and acidic residues" evidence="4">
    <location>
        <begin position="1"/>
        <end position="11"/>
    </location>
</feature>
<keyword evidence="7" id="KW-1185">Reference proteome</keyword>
<dbReference type="SUPFAM" id="SSF57959">
    <property type="entry name" value="Leucine zipper domain"/>
    <property type="match status" value="1"/>
</dbReference>
<dbReference type="InterPro" id="IPR046347">
    <property type="entry name" value="bZIP_sf"/>
</dbReference>
<dbReference type="Proteomes" id="UP001304895">
    <property type="component" value="Unassembled WGS sequence"/>
</dbReference>
<evidence type="ECO:0000256" key="4">
    <source>
        <dbReference type="SAM" id="MobiDB-lite"/>
    </source>
</evidence>
<dbReference type="AlphaFoldDB" id="A0AAN6UMP8"/>
<sequence>MSVDKKDPSKDDSEDSMESSPEGEVPSAPPAQHAENQQPKRKGGRKPIYATSEERKQRNRQAQAAFRERRTEYIKQLEEAIRTHEQNLANLQAAHRHAADECLMLRYKNSLLERILLEKGIDVQAELRAKTGSPNLGPTHVPQNLVQPPPIQRAILNRHHARRSNSGIAPKLEPGIMGSPLPPPIHSQTSAMSPKSRQTPSSHSDSPTTTTAFGSQHGASPAGSDHLNAGVRPPMPPVTGMKAPPLHHVPPIHGLPGPRQMQIPGLQHVNNHVRGGVPANPTAFYPTPSFQNHIEQLGKLTQQEYDAAADMMDDGGETPDTPSGSGPYPGSAYTGEAQAMSLSSPVTTGPPGSQHIAGQSPIENVAHSQHPTYPSMTQLLDHSYDFDPFGLSASMAFPTQFSFDTSNMR</sequence>
<keyword evidence="2" id="KW-0539">Nucleus</keyword>
<dbReference type="PANTHER" id="PTHR40621:SF9">
    <property type="entry name" value="MEAB PROTEIN"/>
    <property type="match status" value="1"/>
</dbReference>
<comment type="caution">
    <text evidence="6">The sequence shown here is derived from an EMBL/GenBank/DDBJ whole genome shotgun (WGS) entry which is preliminary data.</text>
</comment>
<reference evidence="6" key="2">
    <citation type="submission" date="2023-05" db="EMBL/GenBank/DDBJ databases">
        <authorList>
            <consortium name="Lawrence Berkeley National Laboratory"/>
            <person name="Steindorff A."/>
            <person name="Hensen N."/>
            <person name="Bonometti L."/>
            <person name="Westerberg I."/>
            <person name="Brannstrom I.O."/>
            <person name="Guillou S."/>
            <person name="Cros-Aarteil S."/>
            <person name="Calhoun S."/>
            <person name="Haridas S."/>
            <person name="Kuo A."/>
            <person name="Mondo S."/>
            <person name="Pangilinan J."/>
            <person name="Riley R."/>
            <person name="Labutti K."/>
            <person name="Andreopoulos B."/>
            <person name="Lipzen A."/>
            <person name="Chen C."/>
            <person name="Yanf M."/>
            <person name="Daum C."/>
            <person name="Ng V."/>
            <person name="Clum A."/>
            <person name="Ohm R."/>
            <person name="Martin F."/>
            <person name="Silar P."/>
            <person name="Natvig D."/>
            <person name="Lalanne C."/>
            <person name="Gautier V."/>
            <person name="Ament-Velasquez S.L."/>
            <person name="Kruys A."/>
            <person name="Hutchinson M.I."/>
            <person name="Powell A.J."/>
            <person name="Barry K."/>
            <person name="Miller A.N."/>
            <person name="Grigoriev I.V."/>
            <person name="Debuchy R."/>
            <person name="Gladieux P."/>
            <person name="Thoren M.H."/>
            <person name="Johannesson H."/>
        </authorList>
    </citation>
    <scope>NUCLEOTIDE SEQUENCE</scope>
    <source>
        <strain evidence="6">CBS 123565</strain>
    </source>
</reference>
<evidence type="ECO:0000256" key="3">
    <source>
        <dbReference type="SAM" id="Coils"/>
    </source>
</evidence>
<organism evidence="6 7">
    <name type="scientific">Trichocladium antarcticum</name>
    <dbReference type="NCBI Taxonomy" id="1450529"/>
    <lineage>
        <taxon>Eukaryota</taxon>
        <taxon>Fungi</taxon>
        <taxon>Dikarya</taxon>
        <taxon>Ascomycota</taxon>
        <taxon>Pezizomycotina</taxon>
        <taxon>Sordariomycetes</taxon>
        <taxon>Sordariomycetidae</taxon>
        <taxon>Sordariales</taxon>
        <taxon>Chaetomiaceae</taxon>
        <taxon>Trichocladium</taxon>
    </lineage>
</organism>
<evidence type="ECO:0000313" key="7">
    <source>
        <dbReference type="Proteomes" id="UP001304895"/>
    </source>
</evidence>
<evidence type="ECO:0000313" key="6">
    <source>
        <dbReference type="EMBL" id="KAK4135506.1"/>
    </source>
</evidence>
<feature type="compositionally biased region" description="Polar residues" evidence="4">
    <location>
        <begin position="186"/>
        <end position="198"/>
    </location>
</feature>